<dbReference type="Pfam" id="PF00581">
    <property type="entry name" value="Rhodanese"/>
    <property type="match status" value="1"/>
</dbReference>
<name>E7D1P6_LATHE</name>
<evidence type="ECO:0000313" key="2">
    <source>
        <dbReference type="EMBL" id="ADV40290.1"/>
    </source>
</evidence>
<organism evidence="2">
    <name type="scientific">Latrodectus hesperus</name>
    <name type="common">Western black widow spider</name>
    <dbReference type="NCBI Taxonomy" id="256737"/>
    <lineage>
        <taxon>Eukaryota</taxon>
        <taxon>Metazoa</taxon>
        <taxon>Ecdysozoa</taxon>
        <taxon>Arthropoda</taxon>
        <taxon>Chelicerata</taxon>
        <taxon>Arachnida</taxon>
        <taxon>Araneae</taxon>
        <taxon>Araneomorphae</taxon>
        <taxon>Entelegynae</taxon>
        <taxon>Araneoidea</taxon>
        <taxon>Theridiidae</taxon>
        <taxon>Latrodectus</taxon>
    </lineage>
</organism>
<dbReference type="EMBL" id="HQ005997">
    <property type="protein sequence ID" value="ADV40290.1"/>
    <property type="molecule type" value="mRNA"/>
</dbReference>
<proteinExistence type="evidence at transcript level"/>
<dbReference type="SMART" id="SM00450">
    <property type="entry name" value="RHOD"/>
    <property type="match status" value="1"/>
</dbReference>
<sequence length="226" mass="24796">MSGGVDVQLPGDTILSDHHVRRRPQLLYLNSSRGVNHRRRPSKPHQQENLKLVSASELDTALRQGSMPLVLDCRSPFAFPKGHVSGAVPLRCSDRISRRRLQLGRLGLCDLVSDQDAKEKLQACRGSEVVVYDDGTSDADQVTEDHPLSPVIASIRDMGARPVLLRGGWREFSKSQSESCMSPPTPAEEECPPNCQLQNTEDDSKATAILPFLYVGNAKTLRTSAG</sequence>
<reference evidence="2" key="1">
    <citation type="submission" date="2010-07" db="EMBL/GenBank/DDBJ databases">
        <title>Identification of Proteins Involved in Black Widow Spider Wrapping Silk Fibers.</title>
        <authorList>
            <person name="Nguyen A."/>
            <person name="Verduzco A."/>
            <person name="Vierra C."/>
        </authorList>
    </citation>
    <scope>NUCLEOTIDE SEQUENCE</scope>
</reference>
<dbReference type="CDD" id="cd01446">
    <property type="entry name" value="DSP_MapKP"/>
    <property type="match status" value="1"/>
</dbReference>
<dbReference type="SUPFAM" id="SSF52821">
    <property type="entry name" value="Rhodanese/Cell cycle control phosphatase"/>
    <property type="match status" value="1"/>
</dbReference>
<dbReference type="AlphaFoldDB" id="E7D1P6"/>
<feature type="domain" description="Rhodanese" evidence="1">
    <location>
        <begin position="64"/>
        <end position="181"/>
    </location>
</feature>
<dbReference type="Gene3D" id="3.40.250.10">
    <property type="entry name" value="Rhodanese-like domain"/>
    <property type="match status" value="1"/>
</dbReference>
<accession>E7D1P6</accession>
<dbReference type="InterPro" id="IPR036873">
    <property type="entry name" value="Rhodanese-like_dom_sf"/>
</dbReference>
<evidence type="ECO:0000259" key="1">
    <source>
        <dbReference type="PROSITE" id="PS50206"/>
    </source>
</evidence>
<dbReference type="InterPro" id="IPR001763">
    <property type="entry name" value="Rhodanese-like_dom"/>
</dbReference>
<dbReference type="PROSITE" id="PS50206">
    <property type="entry name" value="RHODANESE_3"/>
    <property type="match status" value="1"/>
</dbReference>
<protein>
    <submittedName>
        <fullName evidence="2">Putative dual specificity phosphatase 10</fullName>
    </submittedName>
</protein>